<dbReference type="PANTHER" id="PTHR11908">
    <property type="entry name" value="XANTHINE DEHYDROGENASE"/>
    <property type="match status" value="1"/>
</dbReference>
<dbReference type="STRING" id="1776334.APZ16_04130"/>
<name>A0A147K163_HADYE</name>
<comment type="caution">
    <text evidence="4">The sequence shown here is derived from an EMBL/GenBank/DDBJ whole genome shotgun (WGS) entry which is preliminary data.</text>
</comment>
<dbReference type="InterPro" id="IPR037165">
    <property type="entry name" value="AldOxase/xan_DH_Mopterin-bd_sf"/>
</dbReference>
<reference evidence="4 5" key="1">
    <citation type="journal article" date="2016" name="Nat. Microbiol.">
        <title>Genomic inference of the metabolism of cosmopolitan subsurface Archaea, Hadesarchaea.</title>
        <authorList>
            <person name="Baker B.J."/>
            <person name="Saw J.H."/>
            <person name="Lind A.E."/>
            <person name="Lazar C.S."/>
            <person name="Hinrichs K.-U."/>
            <person name="Teske A.P."/>
            <person name="Ettema T.J."/>
        </authorList>
    </citation>
    <scope>NUCLEOTIDE SEQUENCE [LARGE SCALE GENOMIC DNA]</scope>
</reference>
<evidence type="ECO:0000313" key="5">
    <source>
        <dbReference type="Proteomes" id="UP000074294"/>
    </source>
</evidence>
<dbReference type="SUPFAM" id="SSF56003">
    <property type="entry name" value="Molybdenum cofactor-binding domain"/>
    <property type="match status" value="1"/>
</dbReference>
<dbReference type="Gene3D" id="3.90.1170.50">
    <property type="entry name" value="Aldehyde oxidase/xanthine dehydrogenase, a/b hammerhead"/>
    <property type="match status" value="1"/>
</dbReference>
<keyword evidence="1" id="KW-0500">Molybdenum</keyword>
<gene>
    <name evidence="4" type="ORF">APZ16_04130</name>
</gene>
<dbReference type="InterPro" id="IPR046867">
    <property type="entry name" value="AldOxase/xan_DH_MoCoBD2"/>
</dbReference>
<accession>A0A147K163</accession>
<dbReference type="SMART" id="SM01008">
    <property type="entry name" value="Ald_Xan_dh_C"/>
    <property type="match status" value="1"/>
</dbReference>
<dbReference type="AlphaFoldDB" id="A0A147K163"/>
<dbReference type="InterPro" id="IPR036856">
    <property type="entry name" value="Ald_Oxase/Xan_DH_a/b_sf"/>
</dbReference>
<dbReference type="InterPro" id="IPR016208">
    <property type="entry name" value="Ald_Oxase/xanthine_DH-like"/>
</dbReference>
<feature type="domain" description="Aldehyde oxidase/xanthine dehydrogenase a/b hammerhead" evidence="3">
    <location>
        <begin position="21"/>
        <end position="133"/>
    </location>
</feature>
<evidence type="ECO:0000259" key="3">
    <source>
        <dbReference type="SMART" id="SM01008"/>
    </source>
</evidence>
<dbReference type="InterPro" id="IPR008274">
    <property type="entry name" value="AldOxase/xan_DH_MoCoBD1"/>
</dbReference>
<dbReference type="Proteomes" id="UP000074294">
    <property type="component" value="Unassembled WGS sequence"/>
</dbReference>
<evidence type="ECO:0000256" key="1">
    <source>
        <dbReference type="ARBA" id="ARBA00022505"/>
    </source>
</evidence>
<dbReference type="PANTHER" id="PTHR11908:SF132">
    <property type="entry name" value="ALDEHYDE OXIDASE 1-RELATED"/>
    <property type="match status" value="1"/>
</dbReference>
<proteinExistence type="predicted"/>
<dbReference type="SUPFAM" id="SSF54665">
    <property type="entry name" value="CO dehydrogenase molybdoprotein N-domain-like"/>
    <property type="match status" value="1"/>
</dbReference>
<sequence length="776" mass="85538">MREFKIVGKSVKKVDAALLARGKPLFTDDVTFEDMLHARILWSPHAHARIRDIDTSEAEALPGVHAVLCYKNVPRVPHTSAGQGWPEPSPYDMFMFDNKVRYVGDRVAAVAAESEEIAEKALRLIKVDYEVLPAVFDPEKAMEEGAPVIHDEPDCRQVLPLFYDPKHNHCAHIEVKTGDPDRGLNEADIVIEHTIKNHYAQHCALEPHSCISYLDPMGRIVVRCSTQVPYYARRIIAQCLQLPERMVRVIKPRIGGGFGSKQEIVVEDVCAMFTLRTRRPVRLVFTRPEVFVSSRTRHPMIMRVKTGVKRDGTVSAIKMRVISNTGAYGPHCMTVLGSTCAKTLPLYRCPNIEFIGDTVYTNLLNAGAYRGYGVLQGTFAMGIMMDEMAHAIGMDPVDFWKKNTIRVGETSPIFSALSEIGKGAEQKVDSCALPECIDQGAAAFGWKEKRERYRNQPDGPIRRGVGMVCTVHGGTVALLDASSVTAKMNEDGSFNLLISASDVGGGCDTVLSQIFAEALDIPLEDVIVYPTDTDVTPYDKGAYASGTTYLSGLAVIKTAEEIKKQILKVAAEMLNEPPENLRLEKKGVVSTKSGKRLEFGQIAKRAMYSKNQFQIAATASEYSHLHPQTFTAQFAEVEVDTETGQVKVLYYVTAVDCGTAINPTLAEGQVEGSIINGISYALTEEFIFDENGRVLNPSFRDYKIFSAPDIPKLKTILVPSYDPTGPFGAKPIGEPAMDGVLPTISNAIYNAIGVRLTESPFTPERVLKAIREKRGR</sequence>
<dbReference type="Pfam" id="PF20256">
    <property type="entry name" value="MoCoBD_2"/>
    <property type="match status" value="1"/>
</dbReference>
<evidence type="ECO:0000256" key="2">
    <source>
        <dbReference type="ARBA" id="ARBA00023002"/>
    </source>
</evidence>
<evidence type="ECO:0000313" key="4">
    <source>
        <dbReference type="EMBL" id="KUO42488.1"/>
    </source>
</evidence>
<dbReference type="InterPro" id="IPR000674">
    <property type="entry name" value="Ald_Oxase/Xan_DH_a/b"/>
</dbReference>
<organism evidence="4 5">
    <name type="scientific">Hadarchaeum yellowstonense</name>
    <dbReference type="NCBI Taxonomy" id="1776334"/>
    <lineage>
        <taxon>Archaea</taxon>
        <taxon>Methanobacteriati</taxon>
        <taxon>Candidatus Hadarchaeota</taxon>
        <taxon>Candidatus Hadarchaeia</taxon>
        <taxon>Candidatus Hadarchaeales</taxon>
        <taxon>Candidatus Hadarchaeaceae</taxon>
        <taxon>Candidatus Hadarchaeum</taxon>
    </lineage>
</organism>
<dbReference type="EMBL" id="LQMQ01000005">
    <property type="protein sequence ID" value="KUO42488.1"/>
    <property type="molecule type" value="Genomic_DNA"/>
</dbReference>
<dbReference type="Pfam" id="PF01315">
    <property type="entry name" value="Ald_Xan_dh_C"/>
    <property type="match status" value="1"/>
</dbReference>
<dbReference type="GO" id="GO:0005506">
    <property type="term" value="F:iron ion binding"/>
    <property type="evidence" value="ECO:0007669"/>
    <property type="project" value="InterPro"/>
</dbReference>
<dbReference type="Gene3D" id="3.30.365.10">
    <property type="entry name" value="Aldehyde oxidase/xanthine dehydrogenase, molybdopterin binding domain"/>
    <property type="match status" value="4"/>
</dbReference>
<protein>
    <submittedName>
        <fullName evidence="4">Aldehyde oxidase</fullName>
    </submittedName>
</protein>
<dbReference type="Pfam" id="PF02738">
    <property type="entry name" value="MoCoBD_1"/>
    <property type="match status" value="1"/>
</dbReference>
<keyword evidence="2" id="KW-0560">Oxidoreductase</keyword>
<dbReference type="GO" id="GO:0016491">
    <property type="term" value="F:oxidoreductase activity"/>
    <property type="evidence" value="ECO:0007669"/>
    <property type="project" value="UniProtKB-KW"/>
</dbReference>